<protein>
    <submittedName>
        <fullName evidence="2">RNA-directed DNA polymerase from mobile element jockey</fullName>
    </submittedName>
</protein>
<dbReference type="Pfam" id="PF00078">
    <property type="entry name" value="RVT_1"/>
    <property type="match status" value="1"/>
</dbReference>
<keyword evidence="2" id="KW-0548">Nucleotidyltransferase</keyword>
<comment type="caution">
    <text evidence="2">The sequence shown here is derived from an EMBL/GenBank/DDBJ whole genome shotgun (WGS) entry which is preliminary data.</text>
</comment>
<sequence length="227" mass="26571">MSLLSGLCKLFEKILKIRLSDHLLGKGLIVDEQFGFRSVHSCLQQVLRLVEYATEDFKTKQKTVAVFFDVAKAFDRIWHAGLIYKLYALQMPDRLIIIIQNYLNNRHFTFTHELTHSTRRPIRARVSQGSLLFPLLYSAYPNDIPRPSSNSCYSQITALYYRNRYKKSTFLHLQRAINELGQWFCNWRIEANPEKLAAIQFKYSKIRSQHIVDFDTPNLKLLNASIP</sequence>
<name>A0A4C1UVH7_EUMVA</name>
<dbReference type="STRING" id="151549.A0A4C1UVH7"/>
<organism evidence="2 3">
    <name type="scientific">Eumeta variegata</name>
    <name type="common">Bagworm moth</name>
    <name type="synonym">Eumeta japonica</name>
    <dbReference type="NCBI Taxonomy" id="151549"/>
    <lineage>
        <taxon>Eukaryota</taxon>
        <taxon>Metazoa</taxon>
        <taxon>Ecdysozoa</taxon>
        <taxon>Arthropoda</taxon>
        <taxon>Hexapoda</taxon>
        <taxon>Insecta</taxon>
        <taxon>Pterygota</taxon>
        <taxon>Neoptera</taxon>
        <taxon>Endopterygota</taxon>
        <taxon>Lepidoptera</taxon>
        <taxon>Glossata</taxon>
        <taxon>Ditrysia</taxon>
        <taxon>Tineoidea</taxon>
        <taxon>Psychidae</taxon>
        <taxon>Oiketicinae</taxon>
        <taxon>Eumeta</taxon>
    </lineage>
</organism>
<keyword evidence="2" id="KW-0695">RNA-directed DNA polymerase</keyword>
<keyword evidence="2" id="KW-0808">Transferase</keyword>
<dbReference type="Proteomes" id="UP000299102">
    <property type="component" value="Unassembled WGS sequence"/>
</dbReference>
<evidence type="ECO:0000313" key="2">
    <source>
        <dbReference type="EMBL" id="GBP30445.1"/>
    </source>
</evidence>
<dbReference type="GO" id="GO:0003964">
    <property type="term" value="F:RNA-directed DNA polymerase activity"/>
    <property type="evidence" value="ECO:0007669"/>
    <property type="project" value="UniProtKB-KW"/>
</dbReference>
<keyword evidence="3" id="KW-1185">Reference proteome</keyword>
<dbReference type="PROSITE" id="PS50878">
    <property type="entry name" value="RT_POL"/>
    <property type="match status" value="1"/>
</dbReference>
<proteinExistence type="predicted"/>
<dbReference type="InterPro" id="IPR000477">
    <property type="entry name" value="RT_dom"/>
</dbReference>
<evidence type="ECO:0000259" key="1">
    <source>
        <dbReference type="PROSITE" id="PS50878"/>
    </source>
</evidence>
<feature type="domain" description="Reverse transcriptase" evidence="1">
    <location>
        <begin position="1"/>
        <end position="226"/>
    </location>
</feature>
<dbReference type="AlphaFoldDB" id="A0A4C1UVH7"/>
<accession>A0A4C1UVH7</accession>
<reference evidence="2 3" key="1">
    <citation type="journal article" date="2019" name="Commun. Biol.">
        <title>The bagworm genome reveals a unique fibroin gene that provides high tensile strength.</title>
        <authorList>
            <person name="Kono N."/>
            <person name="Nakamura H."/>
            <person name="Ohtoshi R."/>
            <person name="Tomita M."/>
            <person name="Numata K."/>
            <person name="Arakawa K."/>
        </authorList>
    </citation>
    <scope>NUCLEOTIDE SEQUENCE [LARGE SCALE GENOMIC DNA]</scope>
</reference>
<dbReference type="EMBL" id="BGZK01000233">
    <property type="protein sequence ID" value="GBP30445.1"/>
    <property type="molecule type" value="Genomic_DNA"/>
</dbReference>
<gene>
    <name evidence="2" type="primary">pol</name>
    <name evidence="2" type="ORF">EVAR_20898_1</name>
</gene>
<evidence type="ECO:0000313" key="3">
    <source>
        <dbReference type="Proteomes" id="UP000299102"/>
    </source>
</evidence>
<dbReference type="PANTHER" id="PTHR19446">
    <property type="entry name" value="REVERSE TRANSCRIPTASES"/>
    <property type="match status" value="1"/>
</dbReference>